<evidence type="ECO:0000256" key="6">
    <source>
        <dbReference type="ARBA" id="ARBA00022692"/>
    </source>
</evidence>
<evidence type="ECO:0000256" key="3">
    <source>
        <dbReference type="ARBA" id="ARBA00015946"/>
    </source>
</evidence>
<dbReference type="GO" id="GO:0005743">
    <property type="term" value="C:mitochondrial inner membrane"/>
    <property type="evidence" value="ECO:0007669"/>
    <property type="project" value="UniProtKB-SubCell"/>
</dbReference>
<accession>A0A141CKC0</accession>
<evidence type="ECO:0000256" key="12">
    <source>
        <dbReference type="ARBA" id="ARBA00022989"/>
    </source>
</evidence>
<dbReference type="SUPFAM" id="SSF49503">
    <property type="entry name" value="Cupredoxins"/>
    <property type="match status" value="1"/>
</dbReference>
<feature type="domain" description="Cytochrome oxidase subunit II copper A binding" evidence="18">
    <location>
        <begin position="87"/>
        <end position="213"/>
    </location>
</feature>
<dbReference type="EMBL" id="KP899748">
    <property type="protein sequence ID" value="AKS03966.1"/>
    <property type="molecule type" value="Genomic_DNA"/>
</dbReference>
<sequence>MNFKDANSPLMEQLSYFHDWVMFLVIGITCVTLGVLITKSPIDTYTNTNLKEYQSLEFSWTVLPGLVLLLIGVPSLRILYMLDEIGDPLVTLKAVGHQWYWSYEYSDMDDLEFDAYMTKGETPRLLSTDHHVVMPVSTPSRVVVTAADVLHSWTVPTAGIKADCVPGRLNQLMVLFDRPGVFYGQCSEICGSNHPFMPITIDVLSKKKFLAWL</sequence>
<keyword evidence="9" id="KW-0460">Magnesium</keyword>
<keyword evidence="5 16" id="KW-0679">Respiratory chain</keyword>
<dbReference type="InterPro" id="IPR011759">
    <property type="entry name" value="Cyt_c_oxidase_su2_TM_dom"/>
</dbReference>
<dbReference type="PROSITE" id="PS50857">
    <property type="entry name" value="COX2_CUA"/>
    <property type="match status" value="1"/>
</dbReference>
<dbReference type="InterPro" id="IPR001505">
    <property type="entry name" value="Copper_CuA"/>
</dbReference>
<evidence type="ECO:0000259" key="19">
    <source>
        <dbReference type="PROSITE" id="PS50999"/>
    </source>
</evidence>
<dbReference type="PANTHER" id="PTHR22888:SF9">
    <property type="entry name" value="CYTOCHROME C OXIDASE SUBUNIT 2"/>
    <property type="match status" value="1"/>
</dbReference>
<gene>
    <name evidence="20" type="primary">COX2</name>
</gene>
<geneLocation type="mitochondrion" evidence="20"/>
<evidence type="ECO:0000256" key="8">
    <source>
        <dbReference type="ARBA" id="ARBA00022792"/>
    </source>
</evidence>
<dbReference type="InterPro" id="IPR045187">
    <property type="entry name" value="CcO_II"/>
</dbReference>
<keyword evidence="10" id="KW-1278">Translocase</keyword>
<keyword evidence="6 16" id="KW-0812">Transmembrane</keyword>
<feature type="domain" description="Cytochrome oxidase subunit II transmembrane region profile" evidence="19">
    <location>
        <begin position="1"/>
        <end position="86"/>
    </location>
</feature>
<dbReference type="Pfam" id="PF00116">
    <property type="entry name" value="COX2"/>
    <property type="match status" value="1"/>
</dbReference>
<dbReference type="Gene3D" id="1.10.287.90">
    <property type="match status" value="1"/>
</dbReference>
<evidence type="ECO:0000256" key="5">
    <source>
        <dbReference type="ARBA" id="ARBA00022660"/>
    </source>
</evidence>
<evidence type="ECO:0000256" key="1">
    <source>
        <dbReference type="ARBA" id="ARBA00004448"/>
    </source>
</evidence>
<evidence type="ECO:0000256" key="4">
    <source>
        <dbReference type="ARBA" id="ARBA00022448"/>
    </source>
</evidence>
<reference evidence="20" key="1">
    <citation type="submission" date="2015-03" db="EMBL/GenBank/DDBJ databases">
        <title>Mitochondrial variation in chaetognaths.</title>
        <authorList>
            <person name="Marletaz F."/>
            <person name="Le Parco Y."/>
            <person name="Liu S."/>
            <person name="Peijnenburg K."/>
        </authorList>
    </citation>
    <scope>NUCLEOTIDE SEQUENCE</scope>
    <source>
        <strain evidence="20">SOR-2</strain>
    </source>
</reference>
<evidence type="ECO:0000256" key="17">
    <source>
        <dbReference type="SAM" id="Phobius"/>
    </source>
</evidence>
<keyword evidence="14 16" id="KW-0472">Membrane</keyword>
<organism evidence="20">
    <name type="scientific">Spadella cephaloptera</name>
    <dbReference type="NCBI Taxonomy" id="52888"/>
    <lineage>
        <taxon>Eukaryota</taxon>
        <taxon>Metazoa</taxon>
        <taxon>Spiralia</taxon>
        <taxon>Gnathifera</taxon>
        <taxon>Chaetognatha</taxon>
        <taxon>Sagittoidea</taxon>
        <taxon>Phragmophora</taxon>
        <taxon>Spadellidae</taxon>
        <taxon>Spadella</taxon>
    </lineage>
</organism>
<keyword evidence="11 16" id="KW-0249">Electron transport</keyword>
<comment type="similarity">
    <text evidence="2 16">Belongs to the cytochrome c oxidase subunit 2 family.</text>
</comment>
<dbReference type="InterPro" id="IPR002429">
    <property type="entry name" value="CcO_II-like_C"/>
</dbReference>
<name>A0A141CKC0_9BILA</name>
<keyword evidence="7 16" id="KW-0479">Metal-binding</keyword>
<keyword evidence="13 16" id="KW-0186">Copper</keyword>
<dbReference type="InterPro" id="IPR034210">
    <property type="entry name" value="CcO_II_C"/>
</dbReference>
<evidence type="ECO:0000256" key="15">
    <source>
        <dbReference type="ARBA" id="ARBA00049512"/>
    </source>
</evidence>
<dbReference type="Gene3D" id="2.60.40.420">
    <property type="entry name" value="Cupredoxins - blue copper proteins"/>
    <property type="match status" value="1"/>
</dbReference>
<comment type="subcellular location">
    <subcellularLocation>
        <location evidence="1 16">Mitochondrion inner membrane</location>
        <topology evidence="1 16">Multi-pass membrane protein</topology>
    </subcellularLocation>
</comment>
<keyword evidence="4 16" id="KW-0813">Transport</keyword>
<dbReference type="FunFam" id="2.60.40.420:FF:000001">
    <property type="entry name" value="Cytochrome c oxidase subunit 2"/>
    <property type="match status" value="1"/>
</dbReference>
<evidence type="ECO:0000256" key="2">
    <source>
        <dbReference type="ARBA" id="ARBA00007866"/>
    </source>
</evidence>
<keyword evidence="12 17" id="KW-1133">Transmembrane helix</keyword>
<dbReference type="PRINTS" id="PR01166">
    <property type="entry name" value="CYCOXIDASEII"/>
</dbReference>
<dbReference type="SUPFAM" id="SSF81464">
    <property type="entry name" value="Cytochrome c oxidase subunit II-like, transmembrane region"/>
    <property type="match status" value="1"/>
</dbReference>
<dbReference type="Pfam" id="PF02790">
    <property type="entry name" value="COX2_TM"/>
    <property type="match status" value="1"/>
</dbReference>
<keyword evidence="8 16" id="KW-0999">Mitochondrion inner membrane</keyword>
<dbReference type="GO" id="GO:0005507">
    <property type="term" value="F:copper ion binding"/>
    <property type="evidence" value="ECO:0007669"/>
    <property type="project" value="InterPro"/>
</dbReference>
<comment type="function">
    <text evidence="16">Component of the cytochrome c oxidase, the last enzyme in the mitochondrial electron transport chain which drives oxidative phosphorylation. The respiratory chain contains 3 multisubunit complexes succinate dehydrogenase (complex II, CII), ubiquinol-cytochrome c oxidoreductase (cytochrome b-c1 complex, complex III, CIII) and cytochrome c oxidase (complex IV, CIV), that cooperate to transfer electrons derived from NADH and succinate to molecular oxygen, creating an electrochemical gradient over the inner membrane that drives transmembrane transport and the ATP synthase. Cytochrome c oxidase is the component of the respiratory chain that catalyzes the reduction of oxygen to water. Electrons originating from reduced cytochrome c in the intermembrane space (IMS) are transferred via the dinuclear copper A center (CU(A)) of subunit 2 and heme A of subunit 1 to the active site in subunit 1, a binuclear center (BNC) formed by heme A3 and copper B (CU(B)). The BNC reduces molecular oxygen to 2 water molecules using 4 electrons from cytochrome c in the IMS and 4 protons from the mitochondrial matrix.</text>
</comment>
<keyword evidence="16 20" id="KW-0496">Mitochondrion</keyword>
<dbReference type="InterPro" id="IPR008972">
    <property type="entry name" value="Cupredoxin"/>
</dbReference>
<evidence type="ECO:0000256" key="11">
    <source>
        <dbReference type="ARBA" id="ARBA00022982"/>
    </source>
</evidence>
<dbReference type="AlphaFoldDB" id="A0A141CKC0"/>
<evidence type="ECO:0000256" key="14">
    <source>
        <dbReference type="ARBA" id="ARBA00023136"/>
    </source>
</evidence>
<comment type="catalytic activity">
    <reaction evidence="15">
        <text>4 Fe(II)-[cytochrome c] + O2 + 8 H(+)(in) = 4 Fe(III)-[cytochrome c] + 2 H2O + 4 H(+)(out)</text>
        <dbReference type="Rhea" id="RHEA:11436"/>
        <dbReference type="Rhea" id="RHEA-COMP:10350"/>
        <dbReference type="Rhea" id="RHEA-COMP:14399"/>
        <dbReference type="ChEBI" id="CHEBI:15377"/>
        <dbReference type="ChEBI" id="CHEBI:15378"/>
        <dbReference type="ChEBI" id="CHEBI:15379"/>
        <dbReference type="ChEBI" id="CHEBI:29033"/>
        <dbReference type="ChEBI" id="CHEBI:29034"/>
        <dbReference type="EC" id="7.1.1.9"/>
    </reaction>
    <physiologicalReaction direction="left-to-right" evidence="15">
        <dbReference type="Rhea" id="RHEA:11437"/>
    </physiologicalReaction>
</comment>
<evidence type="ECO:0000256" key="10">
    <source>
        <dbReference type="ARBA" id="ARBA00022967"/>
    </source>
</evidence>
<evidence type="ECO:0000256" key="9">
    <source>
        <dbReference type="ARBA" id="ARBA00022842"/>
    </source>
</evidence>
<proteinExistence type="inferred from homology"/>
<dbReference type="PANTHER" id="PTHR22888">
    <property type="entry name" value="CYTOCHROME C OXIDASE, SUBUNIT II"/>
    <property type="match status" value="1"/>
</dbReference>
<protein>
    <recommendedName>
        <fullName evidence="3 16">Cytochrome c oxidase subunit 2</fullName>
    </recommendedName>
</protein>
<dbReference type="GO" id="GO:0004129">
    <property type="term" value="F:cytochrome-c oxidase activity"/>
    <property type="evidence" value="ECO:0007669"/>
    <property type="project" value="UniProtKB-EC"/>
</dbReference>
<dbReference type="PROSITE" id="PS50999">
    <property type="entry name" value="COX2_TM"/>
    <property type="match status" value="1"/>
</dbReference>
<comment type="cofactor">
    <cofactor evidence="16">
        <name>Cu cation</name>
        <dbReference type="ChEBI" id="CHEBI:23378"/>
    </cofactor>
    <text evidence="16">Binds a copper A center.</text>
</comment>
<evidence type="ECO:0000256" key="7">
    <source>
        <dbReference type="ARBA" id="ARBA00022723"/>
    </source>
</evidence>
<dbReference type="InterPro" id="IPR036257">
    <property type="entry name" value="Cyt_c_oxidase_su2_TM_sf"/>
</dbReference>
<evidence type="ECO:0000256" key="13">
    <source>
        <dbReference type="ARBA" id="ARBA00023008"/>
    </source>
</evidence>
<dbReference type="GO" id="GO:0042773">
    <property type="term" value="P:ATP synthesis coupled electron transport"/>
    <property type="evidence" value="ECO:0007669"/>
    <property type="project" value="TreeGrafter"/>
</dbReference>
<dbReference type="PROSITE" id="PS00078">
    <property type="entry name" value="COX2"/>
    <property type="match status" value="1"/>
</dbReference>
<dbReference type="CDD" id="cd13912">
    <property type="entry name" value="CcO_II_C"/>
    <property type="match status" value="1"/>
</dbReference>
<evidence type="ECO:0000259" key="18">
    <source>
        <dbReference type="PROSITE" id="PS50857"/>
    </source>
</evidence>
<feature type="transmembrane region" description="Helical" evidence="17">
    <location>
        <begin position="58"/>
        <end position="80"/>
    </location>
</feature>
<evidence type="ECO:0000313" key="20">
    <source>
        <dbReference type="EMBL" id="AKS03966.1"/>
    </source>
</evidence>
<evidence type="ECO:0000256" key="16">
    <source>
        <dbReference type="RuleBase" id="RU000457"/>
    </source>
</evidence>
<feature type="transmembrane region" description="Helical" evidence="17">
    <location>
        <begin position="20"/>
        <end position="38"/>
    </location>
</feature>